<evidence type="ECO:0000256" key="3">
    <source>
        <dbReference type="ARBA" id="ARBA00022692"/>
    </source>
</evidence>
<evidence type="ECO:0000313" key="8">
    <source>
        <dbReference type="Proteomes" id="UP000280066"/>
    </source>
</evidence>
<dbReference type="RefSeq" id="WP_125429369.1">
    <property type="nucleotide sequence ID" value="NZ_RWIS01000006.1"/>
</dbReference>
<keyword evidence="4 6" id="KW-1133">Transmembrane helix</keyword>
<dbReference type="Gene3D" id="1.20.1260.100">
    <property type="entry name" value="TspO/MBR protein"/>
    <property type="match status" value="1"/>
</dbReference>
<feature type="transmembrane region" description="Helical" evidence="6">
    <location>
        <begin position="88"/>
        <end position="106"/>
    </location>
</feature>
<keyword evidence="3 6" id="KW-0812">Transmembrane</keyword>
<comment type="subcellular location">
    <subcellularLocation>
        <location evidence="1">Membrane</location>
        <topology evidence="1">Multi-pass membrane protein</topology>
    </subcellularLocation>
</comment>
<evidence type="ECO:0000256" key="5">
    <source>
        <dbReference type="ARBA" id="ARBA00023136"/>
    </source>
</evidence>
<comment type="caution">
    <text evidence="7">The sequence shown here is derived from an EMBL/GenBank/DDBJ whole genome shotgun (WGS) entry which is preliminary data.</text>
</comment>
<feature type="transmembrane region" description="Helical" evidence="6">
    <location>
        <begin position="112"/>
        <end position="130"/>
    </location>
</feature>
<feature type="transmembrane region" description="Helical" evidence="6">
    <location>
        <begin position="142"/>
        <end position="161"/>
    </location>
</feature>
<proteinExistence type="inferred from homology"/>
<protein>
    <recommendedName>
        <fullName evidence="9">Tryptophan-rich sensory protein</fullName>
    </recommendedName>
</protein>
<feature type="transmembrane region" description="Helical" evidence="6">
    <location>
        <begin position="20"/>
        <end position="42"/>
    </location>
</feature>
<dbReference type="InterPro" id="IPR004307">
    <property type="entry name" value="TspO_MBR"/>
</dbReference>
<evidence type="ECO:0008006" key="9">
    <source>
        <dbReference type="Google" id="ProtNLM"/>
    </source>
</evidence>
<gene>
    <name evidence="7" type="ORF">EI290_10240</name>
</gene>
<dbReference type="Proteomes" id="UP000280066">
    <property type="component" value="Unassembled WGS sequence"/>
</dbReference>
<name>A0A3R9MXS4_9BACT</name>
<dbReference type="GO" id="GO:0016020">
    <property type="term" value="C:membrane"/>
    <property type="evidence" value="ECO:0007669"/>
    <property type="project" value="UniProtKB-SubCell"/>
</dbReference>
<sequence length="164" mass="17649">MTTNLGFLAALNQPTRRGLLLNVGAAVLSCLLLNGLIFAFNWDDSGPLPLAPALGPYVGAVWVGLFALLGTARWQLIRVGSSAGRRARRWVVILMASCLAYPFYTLALGSDLAGLLGNVETILLAAFVAWRIWPYSRPAARLVLPVIAWVTFATATVLRGLGWL</sequence>
<organism evidence="7 8">
    <name type="scientific">Hymenobacter metallilatus</name>
    <dbReference type="NCBI Taxonomy" id="2493666"/>
    <lineage>
        <taxon>Bacteria</taxon>
        <taxon>Pseudomonadati</taxon>
        <taxon>Bacteroidota</taxon>
        <taxon>Cytophagia</taxon>
        <taxon>Cytophagales</taxon>
        <taxon>Hymenobacteraceae</taxon>
        <taxon>Hymenobacter</taxon>
    </lineage>
</organism>
<dbReference type="AlphaFoldDB" id="A0A3R9MXS4"/>
<dbReference type="OrthoDB" id="823680at2"/>
<reference evidence="7 8" key="1">
    <citation type="submission" date="2018-12" db="EMBL/GenBank/DDBJ databases">
        <authorList>
            <person name="Feng G."/>
            <person name="Zhu H."/>
        </authorList>
    </citation>
    <scope>NUCLEOTIDE SEQUENCE [LARGE SCALE GENOMIC DNA]</scope>
    <source>
        <strain evidence="7 8">9PBR-2</strain>
    </source>
</reference>
<comment type="similarity">
    <text evidence="2">Belongs to the TspO/BZRP family.</text>
</comment>
<evidence type="ECO:0000256" key="4">
    <source>
        <dbReference type="ARBA" id="ARBA00022989"/>
    </source>
</evidence>
<evidence type="ECO:0000256" key="2">
    <source>
        <dbReference type="ARBA" id="ARBA00007524"/>
    </source>
</evidence>
<keyword evidence="5 6" id="KW-0472">Membrane</keyword>
<dbReference type="EMBL" id="RWIS01000006">
    <property type="protein sequence ID" value="RSK33086.1"/>
    <property type="molecule type" value="Genomic_DNA"/>
</dbReference>
<evidence type="ECO:0000313" key="7">
    <source>
        <dbReference type="EMBL" id="RSK33086.1"/>
    </source>
</evidence>
<feature type="transmembrane region" description="Helical" evidence="6">
    <location>
        <begin position="54"/>
        <end position="76"/>
    </location>
</feature>
<dbReference type="InterPro" id="IPR038330">
    <property type="entry name" value="TspO/MBR-related_sf"/>
</dbReference>
<keyword evidence="8" id="KW-1185">Reference proteome</keyword>
<accession>A0A3R9MXS4</accession>
<evidence type="ECO:0000256" key="1">
    <source>
        <dbReference type="ARBA" id="ARBA00004141"/>
    </source>
</evidence>
<dbReference type="Pfam" id="PF03073">
    <property type="entry name" value="TspO_MBR"/>
    <property type="match status" value="1"/>
</dbReference>
<evidence type="ECO:0000256" key="6">
    <source>
        <dbReference type="SAM" id="Phobius"/>
    </source>
</evidence>